<evidence type="ECO:0000313" key="2">
    <source>
        <dbReference type="Proteomes" id="UP000887565"/>
    </source>
</evidence>
<reference evidence="3" key="1">
    <citation type="submission" date="2022-11" db="UniProtKB">
        <authorList>
            <consortium name="WormBaseParasite"/>
        </authorList>
    </citation>
    <scope>IDENTIFICATION</scope>
</reference>
<evidence type="ECO:0000313" key="3">
    <source>
        <dbReference type="WBParaSite" id="nRc.2.0.1.t19467-RA"/>
    </source>
</evidence>
<evidence type="ECO:0000256" key="1">
    <source>
        <dbReference type="SAM" id="MobiDB-lite"/>
    </source>
</evidence>
<name>A0A915J198_ROMCU</name>
<sequence>MTTFALQGNSFFHGVRFSVHTLSCGRTPYLPKVLFKYLAFPDSTLTTFDEVPGKNQATTSAPAGDEKSAVSPHKRKQFRQQLLERDHNAEAALEHSLSGKRYIVARMKFVAENQRKI</sequence>
<accession>A0A915J198</accession>
<organism evidence="2 3">
    <name type="scientific">Romanomermis culicivorax</name>
    <name type="common">Nematode worm</name>
    <dbReference type="NCBI Taxonomy" id="13658"/>
    <lineage>
        <taxon>Eukaryota</taxon>
        <taxon>Metazoa</taxon>
        <taxon>Ecdysozoa</taxon>
        <taxon>Nematoda</taxon>
        <taxon>Enoplea</taxon>
        <taxon>Dorylaimia</taxon>
        <taxon>Mermithida</taxon>
        <taxon>Mermithoidea</taxon>
        <taxon>Mermithidae</taxon>
        <taxon>Romanomermis</taxon>
    </lineage>
</organism>
<protein>
    <submittedName>
        <fullName evidence="3">Uncharacterized protein</fullName>
    </submittedName>
</protein>
<dbReference type="AlphaFoldDB" id="A0A915J198"/>
<dbReference type="Proteomes" id="UP000887565">
    <property type="component" value="Unplaced"/>
</dbReference>
<feature type="region of interest" description="Disordered" evidence="1">
    <location>
        <begin position="49"/>
        <end position="77"/>
    </location>
</feature>
<keyword evidence="2" id="KW-1185">Reference proteome</keyword>
<dbReference type="WBParaSite" id="nRc.2.0.1.t19467-RA">
    <property type="protein sequence ID" value="nRc.2.0.1.t19467-RA"/>
    <property type="gene ID" value="nRc.2.0.1.g19467"/>
</dbReference>
<proteinExistence type="predicted"/>